<dbReference type="Proteomes" id="UP000199400">
    <property type="component" value="Unassembled WGS sequence"/>
</dbReference>
<protein>
    <submittedName>
        <fullName evidence="2">Uncharacterized protein</fullName>
    </submittedName>
</protein>
<dbReference type="EMBL" id="FOMX01000016">
    <property type="protein sequence ID" value="SFE59312.1"/>
    <property type="molecule type" value="Genomic_DNA"/>
</dbReference>
<gene>
    <name evidence="2" type="ORF">SAMN02745121_04771</name>
</gene>
<dbReference type="AlphaFoldDB" id="A0A1I2BT98"/>
<accession>A0A1I2BT98</accession>
<evidence type="ECO:0000256" key="1">
    <source>
        <dbReference type="SAM" id="MobiDB-lite"/>
    </source>
</evidence>
<sequence>MARPGLPGKTAILRETTMSLQAGAMIRAPGGLSDSPGTIEPPQAKCDPQIEGRGA</sequence>
<proteinExistence type="predicted"/>
<feature type="region of interest" description="Disordered" evidence="1">
    <location>
        <begin position="27"/>
        <end position="55"/>
    </location>
</feature>
<name>A0A1I2BT98_9BACT</name>
<evidence type="ECO:0000313" key="2">
    <source>
        <dbReference type="EMBL" id="SFE59312.1"/>
    </source>
</evidence>
<reference evidence="3" key="1">
    <citation type="submission" date="2016-10" db="EMBL/GenBank/DDBJ databases">
        <authorList>
            <person name="Varghese N."/>
            <person name="Submissions S."/>
        </authorList>
    </citation>
    <scope>NUCLEOTIDE SEQUENCE [LARGE SCALE GENOMIC DNA]</scope>
    <source>
        <strain evidence="3">ATCC 25963</strain>
    </source>
</reference>
<keyword evidence="3" id="KW-1185">Reference proteome</keyword>
<evidence type="ECO:0000313" key="3">
    <source>
        <dbReference type="Proteomes" id="UP000199400"/>
    </source>
</evidence>
<organism evidence="2 3">
    <name type="scientific">Nannocystis exedens</name>
    <dbReference type="NCBI Taxonomy" id="54"/>
    <lineage>
        <taxon>Bacteria</taxon>
        <taxon>Pseudomonadati</taxon>
        <taxon>Myxococcota</taxon>
        <taxon>Polyangia</taxon>
        <taxon>Nannocystales</taxon>
        <taxon>Nannocystaceae</taxon>
        <taxon>Nannocystis</taxon>
    </lineage>
</organism>